<accession>A0A0T6AVZ3</accession>
<evidence type="ECO:0000256" key="11">
    <source>
        <dbReference type="ARBA" id="ARBA00023284"/>
    </source>
</evidence>
<dbReference type="Proteomes" id="UP000051574">
    <property type="component" value="Unassembled WGS sequence"/>
</dbReference>
<sequence length="170" mass="19308">MVSVRVLNVLFTLASFVGLALSIYSYVVEQATEHDRNYKAMCDINEFVSCTAVFKSEYATGFGIIPKFLGKDSIFNKPNSLFGIIFYSLIIIFAQINSKPFALLILFLNILSIWFGIYLAYLLAFVIRRLCVVCVATYLVNIISFVCSYYKYKKLSQPTPVKIKSKKKKA</sequence>
<dbReference type="SMART" id="SM00756">
    <property type="entry name" value="VKc"/>
    <property type="match status" value="1"/>
</dbReference>
<evidence type="ECO:0000256" key="1">
    <source>
        <dbReference type="ARBA" id="ARBA00004477"/>
    </source>
</evidence>
<feature type="transmembrane region" description="Helical" evidence="12">
    <location>
        <begin position="130"/>
        <end position="152"/>
    </location>
</feature>
<keyword evidence="7 12" id="KW-1133">Transmembrane helix</keyword>
<dbReference type="PANTHER" id="PTHR14519:SF8">
    <property type="entry name" value="VITAMIN K EPOXIDE REDUCTASE COMPLEX SUBUNIT 1"/>
    <property type="match status" value="1"/>
</dbReference>
<reference evidence="14 15" key="1">
    <citation type="submission" date="2015-09" db="EMBL/GenBank/DDBJ databases">
        <title>Draft genome of the scarab beetle Oryctes borbonicus.</title>
        <authorList>
            <person name="Meyer J.M."/>
            <person name="Markov G.V."/>
            <person name="Baskaran P."/>
            <person name="Herrmann M."/>
            <person name="Sommer R.J."/>
            <person name="Roedelsperger C."/>
        </authorList>
    </citation>
    <scope>NUCLEOTIDE SEQUENCE [LARGE SCALE GENOMIC DNA]</scope>
    <source>
        <strain evidence="14">OB123</strain>
        <tissue evidence="14">Whole animal</tissue>
    </source>
</reference>
<evidence type="ECO:0000256" key="10">
    <source>
        <dbReference type="ARBA" id="ARBA00023157"/>
    </source>
</evidence>
<keyword evidence="11" id="KW-0676">Redox-active center</keyword>
<dbReference type="PANTHER" id="PTHR14519">
    <property type="entry name" value="VITAMIN K EPOXIDE REDUCTASE COMPLEX, SUBUNIT 1"/>
    <property type="match status" value="1"/>
</dbReference>
<keyword evidence="9 12" id="KW-0472">Membrane</keyword>
<evidence type="ECO:0000256" key="7">
    <source>
        <dbReference type="ARBA" id="ARBA00022989"/>
    </source>
</evidence>
<keyword evidence="10" id="KW-1015">Disulfide bond</keyword>
<evidence type="ECO:0000256" key="5">
    <source>
        <dbReference type="ARBA" id="ARBA00022719"/>
    </source>
</evidence>
<dbReference type="InterPro" id="IPR042406">
    <property type="entry name" value="VKORC1/VKORC1L1"/>
</dbReference>
<dbReference type="OrthoDB" id="17010at2759"/>
<evidence type="ECO:0000256" key="6">
    <source>
        <dbReference type="ARBA" id="ARBA00022824"/>
    </source>
</evidence>
<dbReference type="AlphaFoldDB" id="A0A0T6AVZ3"/>
<evidence type="ECO:0000256" key="3">
    <source>
        <dbReference type="ARBA" id="ARBA00012278"/>
    </source>
</evidence>
<dbReference type="EC" id="1.17.4.4" evidence="3"/>
<evidence type="ECO:0000256" key="12">
    <source>
        <dbReference type="SAM" id="Phobius"/>
    </source>
</evidence>
<evidence type="ECO:0000256" key="2">
    <source>
        <dbReference type="ARBA" id="ARBA00006214"/>
    </source>
</evidence>
<dbReference type="GO" id="GO:0042373">
    <property type="term" value="P:vitamin K metabolic process"/>
    <property type="evidence" value="ECO:0007669"/>
    <property type="project" value="InterPro"/>
</dbReference>
<feature type="transmembrane region" description="Helical" evidence="12">
    <location>
        <begin position="102"/>
        <end position="123"/>
    </location>
</feature>
<feature type="transmembrane region" description="Helical" evidence="12">
    <location>
        <begin position="6"/>
        <end position="27"/>
    </location>
</feature>
<dbReference type="EMBL" id="LJIG01022713">
    <property type="protein sequence ID" value="KRT79101.1"/>
    <property type="molecule type" value="Genomic_DNA"/>
</dbReference>
<name>A0A0T6AVZ3_9SCAR</name>
<keyword evidence="8" id="KW-0560">Oxidoreductase</keyword>
<protein>
    <recommendedName>
        <fullName evidence="3">vitamin-K-epoxide reductase (warfarin-sensitive)</fullName>
        <ecNumber evidence="3">1.17.4.4</ecNumber>
    </recommendedName>
</protein>
<keyword evidence="5" id="KW-0874">Quinone</keyword>
<dbReference type="Pfam" id="PF07884">
    <property type="entry name" value="VKOR"/>
    <property type="match status" value="1"/>
</dbReference>
<dbReference type="GO" id="GO:0047057">
    <property type="term" value="F:vitamin-K-epoxide reductase (warfarin-sensitive) activity"/>
    <property type="evidence" value="ECO:0007669"/>
    <property type="project" value="UniProtKB-EC"/>
</dbReference>
<evidence type="ECO:0000256" key="4">
    <source>
        <dbReference type="ARBA" id="ARBA00022692"/>
    </source>
</evidence>
<feature type="domain" description="Vitamin K epoxide reductase" evidence="13">
    <location>
        <begin position="4"/>
        <end position="152"/>
    </location>
</feature>
<keyword evidence="4 12" id="KW-0812">Transmembrane</keyword>
<evidence type="ECO:0000259" key="13">
    <source>
        <dbReference type="SMART" id="SM00756"/>
    </source>
</evidence>
<keyword evidence="6" id="KW-0256">Endoplasmic reticulum</keyword>
<comment type="similarity">
    <text evidence="2">Belongs to the VKOR family.</text>
</comment>
<dbReference type="CDD" id="cd12917">
    <property type="entry name" value="VKOR_euk"/>
    <property type="match status" value="1"/>
</dbReference>
<dbReference type="GO" id="GO:0048038">
    <property type="term" value="F:quinone binding"/>
    <property type="evidence" value="ECO:0007669"/>
    <property type="project" value="UniProtKB-KW"/>
</dbReference>
<organism evidence="14 15">
    <name type="scientific">Oryctes borbonicus</name>
    <dbReference type="NCBI Taxonomy" id="1629725"/>
    <lineage>
        <taxon>Eukaryota</taxon>
        <taxon>Metazoa</taxon>
        <taxon>Ecdysozoa</taxon>
        <taxon>Arthropoda</taxon>
        <taxon>Hexapoda</taxon>
        <taxon>Insecta</taxon>
        <taxon>Pterygota</taxon>
        <taxon>Neoptera</taxon>
        <taxon>Endopterygota</taxon>
        <taxon>Coleoptera</taxon>
        <taxon>Polyphaga</taxon>
        <taxon>Scarabaeiformia</taxon>
        <taxon>Scarabaeidae</taxon>
        <taxon>Dynastinae</taxon>
        <taxon>Oryctes</taxon>
    </lineage>
</organism>
<evidence type="ECO:0000256" key="8">
    <source>
        <dbReference type="ARBA" id="ARBA00023002"/>
    </source>
</evidence>
<dbReference type="Gene3D" id="1.20.1440.130">
    <property type="entry name" value="VKOR domain"/>
    <property type="match status" value="1"/>
</dbReference>
<comment type="subcellular location">
    <subcellularLocation>
        <location evidence="1">Endoplasmic reticulum membrane</location>
        <topology evidence="1">Multi-pass membrane protein</topology>
    </subcellularLocation>
</comment>
<gene>
    <name evidence="14" type="ORF">AMK59_7801</name>
</gene>
<dbReference type="InterPro" id="IPR038354">
    <property type="entry name" value="VKOR_sf"/>
</dbReference>
<feature type="transmembrane region" description="Helical" evidence="12">
    <location>
        <begin position="79"/>
        <end position="96"/>
    </location>
</feature>
<proteinExistence type="inferred from homology"/>
<dbReference type="GO" id="GO:0005789">
    <property type="term" value="C:endoplasmic reticulum membrane"/>
    <property type="evidence" value="ECO:0007669"/>
    <property type="project" value="UniProtKB-SubCell"/>
</dbReference>
<evidence type="ECO:0000313" key="14">
    <source>
        <dbReference type="EMBL" id="KRT79101.1"/>
    </source>
</evidence>
<keyword evidence="15" id="KW-1185">Reference proteome</keyword>
<evidence type="ECO:0000313" key="15">
    <source>
        <dbReference type="Proteomes" id="UP000051574"/>
    </source>
</evidence>
<evidence type="ECO:0000256" key="9">
    <source>
        <dbReference type="ARBA" id="ARBA00023136"/>
    </source>
</evidence>
<dbReference type="InterPro" id="IPR012932">
    <property type="entry name" value="VKOR"/>
</dbReference>
<comment type="caution">
    <text evidence="14">The sequence shown here is derived from an EMBL/GenBank/DDBJ whole genome shotgun (WGS) entry which is preliminary data.</text>
</comment>